<sequence length="293" mass="32707">MAQLDDTMGVTFVGVVVAAILYGVSCVQMFYYFVRYPTDWWHMKLLVSAVWVFDTVHQVLITHTVYTYVITNFGNDMVLGTLVWSLIVEVLFNGFTALLVQSFFVLRIWKLSEKNLWLTVPVLLLVIGEFGAVLAYVIQAMQLGTFAQLDNLKPLSMTVNALAAAGDVLIAVILCTMLHRSRTGFKRSDGLINKLILFTINTGFLTSVCAVLSLITIVTLPNTFIYICFYFTLGRLYSNSLLATLNARKLLRDKASRGESPGGIAIRVDTTKELSRDNASSRYDEPSLKTEIV</sequence>
<reference evidence="4 5" key="1">
    <citation type="submission" date="2016-07" db="EMBL/GenBank/DDBJ databases">
        <title>Draft genome of the white-rot fungus Obba rivulosa 3A-2.</title>
        <authorList>
            <consortium name="DOE Joint Genome Institute"/>
            <person name="Miettinen O."/>
            <person name="Riley R."/>
            <person name="Acob R."/>
            <person name="Barry K."/>
            <person name="Cullen D."/>
            <person name="De Vries R."/>
            <person name="Hainaut M."/>
            <person name="Hatakka A."/>
            <person name="Henrissat B."/>
            <person name="Hilden K."/>
            <person name="Kuo R."/>
            <person name="Labutti K."/>
            <person name="Lipzen A."/>
            <person name="Makela M.R."/>
            <person name="Sandor L."/>
            <person name="Spatafora J.W."/>
            <person name="Grigoriev I.V."/>
            <person name="Hibbett D.S."/>
        </authorList>
    </citation>
    <scope>NUCLEOTIDE SEQUENCE [LARGE SCALE GENOMIC DNA]</scope>
    <source>
        <strain evidence="4 5">3A-2</strain>
    </source>
</reference>
<feature type="transmembrane region" description="Helical" evidence="2">
    <location>
        <begin position="224"/>
        <end position="247"/>
    </location>
</feature>
<organism evidence="4 5">
    <name type="scientific">Obba rivulosa</name>
    <dbReference type="NCBI Taxonomy" id="1052685"/>
    <lineage>
        <taxon>Eukaryota</taxon>
        <taxon>Fungi</taxon>
        <taxon>Dikarya</taxon>
        <taxon>Basidiomycota</taxon>
        <taxon>Agaricomycotina</taxon>
        <taxon>Agaricomycetes</taxon>
        <taxon>Polyporales</taxon>
        <taxon>Gelatoporiaceae</taxon>
        <taxon>Obba</taxon>
    </lineage>
</organism>
<dbReference type="Pfam" id="PF20152">
    <property type="entry name" value="DUF6534"/>
    <property type="match status" value="1"/>
</dbReference>
<feature type="compositionally biased region" description="Basic and acidic residues" evidence="1">
    <location>
        <begin position="282"/>
        <end position="293"/>
    </location>
</feature>
<accession>A0A8E2J2Z5</accession>
<protein>
    <recommendedName>
        <fullName evidence="3">DUF6534 domain-containing protein</fullName>
    </recommendedName>
</protein>
<proteinExistence type="predicted"/>
<name>A0A8E2J2Z5_9APHY</name>
<dbReference type="OrthoDB" id="3263055at2759"/>
<dbReference type="Proteomes" id="UP000250043">
    <property type="component" value="Unassembled WGS sequence"/>
</dbReference>
<feature type="transmembrane region" description="Helical" evidence="2">
    <location>
        <begin position="45"/>
        <end position="70"/>
    </location>
</feature>
<feature type="domain" description="DUF6534" evidence="3">
    <location>
        <begin position="163"/>
        <end position="249"/>
    </location>
</feature>
<evidence type="ECO:0000313" key="5">
    <source>
        <dbReference type="Proteomes" id="UP000250043"/>
    </source>
</evidence>
<feature type="transmembrane region" description="Helical" evidence="2">
    <location>
        <begin position="116"/>
        <end position="138"/>
    </location>
</feature>
<evidence type="ECO:0000259" key="3">
    <source>
        <dbReference type="Pfam" id="PF20152"/>
    </source>
</evidence>
<dbReference type="InterPro" id="IPR045339">
    <property type="entry name" value="DUF6534"/>
</dbReference>
<feature type="region of interest" description="Disordered" evidence="1">
    <location>
        <begin position="274"/>
        <end position="293"/>
    </location>
</feature>
<keyword evidence="5" id="KW-1185">Reference proteome</keyword>
<dbReference type="AlphaFoldDB" id="A0A8E2J2Z5"/>
<keyword evidence="2" id="KW-0812">Transmembrane</keyword>
<feature type="transmembrane region" description="Helical" evidence="2">
    <location>
        <begin position="191"/>
        <end position="218"/>
    </location>
</feature>
<dbReference type="PANTHER" id="PTHR40465:SF1">
    <property type="entry name" value="DUF6534 DOMAIN-CONTAINING PROTEIN"/>
    <property type="match status" value="1"/>
</dbReference>
<feature type="transmembrane region" description="Helical" evidence="2">
    <location>
        <begin position="82"/>
        <end position="104"/>
    </location>
</feature>
<feature type="transmembrane region" description="Helical" evidence="2">
    <location>
        <begin position="12"/>
        <end position="33"/>
    </location>
</feature>
<dbReference type="PANTHER" id="PTHR40465">
    <property type="entry name" value="CHROMOSOME 1, WHOLE GENOME SHOTGUN SEQUENCE"/>
    <property type="match status" value="1"/>
</dbReference>
<gene>
    <name evidence="4" type="ORF">OBBRIDRAFT_832509</name>
</gene>
<evidence type="ECO:0000256" key="1">
    <source>
        <dbReference type="SAM" id="MobiDB-lite"/>
    </source>
</evidence>
<keyword evidence="2" id="KW-0472">Membrane</keyword>
<keyword evidence="2" id="KW-1133">Transmembrane helix</keyword>
<feature type="transmembrane region" description="Helical" evidence="2">
    <location>
        <begin position="158"/>
        <end position="179"/>
    </location>
</feature>
<evidence type="ECO:0000313" key="4">
    <source>
        <dbReference type="EMBL" id="OCH93576.1"/>
    </source>
</evidence>
<evidence type="ECO:0000256" key="2">
    <source>
        <dbReference type="SAM" id="Phobius"/>
    </source>
</evidence>
<dbReference type="EMBL" id="KV722353">
    <property type="protein sequence ID" value="OCH93576.1"/>
    <property type="molecule type" value="Genomic_DNA"/>
</dbReference>